<dbReference type="Proteomes" id="UP000070168">
    <property type="component" value="Unassembled WGS sequence"/>
</dbReference>
<evidence type="ECO:0000256" key="6">
    <source>
        <dbReference type="ARBA" id="ARBA00023136"/>
    </source>
</evidence>
<dbReference type="AlphaFoldDB" id="A0A135LSL5"/>
<keyword evidence="5 9" id="KW-1133">Transmembrane helix</keyword>
<evidence type="ECO:0000313" key="12">
    <source>
        <dbReference type="Proteomes" id="UP000070168"/>
    </source>
</evidence>
<feature type="transmembrane region" description="Helical" evidence="9">
    <location>
        <begin position="41"/>
        <end position="66"/>
    </location>
</feature>
<dbReference type="GO" id="GO:0022857">
    <property type="term" value="F:transmembrane transporter activity"/>
    <property type="evidence" value="ECO:0007669"/>
    <property type="project" value="InterPro"/>
</dbReference>
<dbReference type="Gene3D" id="1.20.1250.20">
    <property type="entry name" value="MFS general substrate transporter like domains"/>
    <property type="match status" value="1"/>
</dbReference>
<evidence type="ECO:0000256" key="4">
    <source>
        <dbReference type="ARBA" id="ARBA00022692"/>
    </source>
</evidence>
<evidence type="ECO:0000256" key="7">
    <source>
        <dbReference type="ARBA" id="ARBA00023180"/>
    </source>
</evidence>
<dbReference type="SUPFAM" id="SSF103473">
    <property type="entry name" value="MFS general substrate transporter"/>
    <property type="match status" value="1"/>
</dbReference>
<feature type="transmembrane region" description="Helical" evidence="9">
    <location>
        <begin position="514"/>
        <end position="531"/>
    </location>
</feature>
<keyword evidence="12" id="KW-1185">Reference proteome</keyword>
<keyword evidence="4 9" id="KW-0812">Transmembrane</keyword>
<dbReference type="GO" id="GO:0005886">
    <property type="term" value="C:plasma membrane"/>
    <property type="evidence" value="ECO:0007669"/>
    <property type="project" value="TreeGrafter"/>
</dbReference>
<proteinExistence type="inferred from homology"/>
<keyword evidence="6 9" id="KW-0472">Membrane</keyword>
<feature type="transmembrane region" description="Helical" evidence="9">
    <location>
        <begin position="107"/>
        <end position="126"/>
    </location>
</feature>
<keyword evidence="7" id="KW-0325">Glycoprotein</keyword>
<dbReference type="InterPro" id="IPR036259">
    <property type="entry name" value="MFS_trans_sf"/>
</dbReference>
<evidence type="ECO:0000256" key="3">
    <source>
        <dbReference type="ARBA" id="ARBA00022448"/>
    </source>
</evidence>
<gene>
    <name evidence="11" type="ORF">PGRI_082100</name>
</gene>
<comment type="similarity">
    <text evidence="2">Belongs to the major facilitator superfamily.</text>
</comment>
<dbReference type="PANTHER" id="PTHR23501">
    <property type="entry name" value="MAJOR FACILITATOR SUPERFAMILY"/>
    <property type="match status" value="1"/>
</dbReference>
<comment type="subcellular location">
    <subcellularLocation>
        <location evidence="1">Membrane</location>
        <topology evidence="1">Multi-pass membrane protein</topology>
    </subcellularLocation>
</comment>
<dbReference type="InterPro" id="IPR011701">
    <property type="entry name" value="MFS"/>
</dbReference>
<dbReference type="InterPro" id="IPR020846">
    <property type="entry name" value="MFS_dom"/>
</dbReference>
<evidence type="ECO:0000256" key="9">
    <source>
        <dbReference type="SAM" id="Phobius"/>
    </source>
</evidence>
<feature type="domain" description="Major facilitator superfamily (MFS) profile" evidence="10">
    <location>
        <begin position="44"/>
        <end position="537"/>
    </location>
</feature>
<feature type="transmembrane region" description="Helical" evidence="9">
    <location>
        <begin position="132"/>
        <end position="154"/>
    </location>
</feature>
<dbReference type="Pfam" id="PF07690">
    <property type="entry name" value="MFS_1"/>
    <property type="match status" value="1"/>
</dbReference>
<dbReference type="Gene3D" id="1.20.1720.10">
    <property type="entry name" value="Multidrug resistance protein D"/>
    <property type="match status" value="1"/>
</dbReference>
<evidence type="ECO:0000256" key="1">
    <source>
        <dbReference type="ARBA" id="ARBA00004141"/>
    </source>
</evidence>
<feature type="transmembrane region" description="Helical" evidence="9">
    <location>
        <begin position="399"/>
        <end position="421"/>
    </location>
</feature>
<evidence type="ECO:0000259" key="10">
    <source>
        <dbReference type="PROSITE" id="PS50850"/>
    </source>
</evidence>
<name>A0A135LSL5_PENPA</name>
<dbReference type="PROSITE" id="PS50850">
    <property type="entry name" value="MFS"/>
    <property type="match status" value="1"/>
</dbReference>
<feature type="transmembrane region" description="Helical" evidence="9">
    <location>
        <begin position="346"/>
        <end position="364"/>
    </location>
</feature>
<feature type="transmembrane region" description="Helical" evidence="9">
    <location>
        <begin position="194"/>
        <end position="216"/>
    </location>
</feature>
<dbReference type="PROSITE" id="PS00216">
    <property type="entry name" value="SUGAR_TRANSPORT_1"/>
    <property type="match status" value="1"/>
</dbReference>
<organism evidence="11 12">
    <name type="scientific">Penicillium patulum</name>
    <name type="common">Penicillium griseofulvum</name>
    <dbReference type="NCBI Taxonomy" id="5078"/>
    <lineage>
        <taxon>Eukaryota</taxon>
        <taxon>Fungi</taxon>
        <taxon>Dikarya</taxon>
        <taxon>Ascomycota</taxon>
        <taxon>Pezizomycotina</taxon>
        <taxon>Eurotiomycetes</taxon>
        <taxon>Eurotiomycetidae</taxon>
        <taxon>Eurotiales</taxon>
        <taxon>Aspergillaceae</taxon>
        <taxon>Penicillium</taxon>
    </lineage>
</organism>
<dbReference type="OMA" id="WWGAMAF"/>
<evidence type="ECO:0000313" key="11">
    <source>
        <dbReference type="EMBL" id="KXG51926.1"/>
    </source>
</evidence>
<dbReference type="GeneID" id="63711224"/>
<accession>A0A135LSL5</accession>
<dbReference type="RefSeq" id="XP_040650462.1">
    <property type="nucleotide sequence ID" value="XM_040795924.1"/>
</dbReference>
<dbReference type="OrthoDB" id="10021397at2759"/>
<feature type="transmembrane region" description="Helical" evidence="9">
    <location>
        <begin position="270"/>
        <end position="290"/>
    </location>
</feature>
<feature type="transmembrane region" description="Helical" evidence="9">
    <location>
        <begin position="371"/>
        <end position="393"/>
    </location>
</feature>
<dbReference type="InterPro" id="IPR005829">
    <property type="entry name" value="Sugar_transporter_CS"/>
</dbReference>
<reference evidence="11 12" key="1">
    <citation type="journal article" date="2016" name="BMC Genomics">
        <title>Genome sequencing and secondary metabolism of the postharvest pathogen Penicillium griseofulvum.</title>
        <authorList>
            <person name="Banani H."/>
            <person name="Marcet-Houben M."/>
            <person name="Ballester A.R."/>
            <person name="Abbruscato P."/>
            <person name="Gonzalez-Candelas L."/>
            <person name="Gabaldon T."/>
            <person name="Spadaro D."/>
        </authorList>
    </citation>
    <scope>NUCLEOTIDE SEQUENCE [LARGE SCALE GENOMIC DNA]</scope>
    <source>
        <strain evidence="11 12">PG3</strain>
    </source>
</reference>
<dbReference type="PANTHER" id="PTHR23501:SF187">
    <property type="entry name" value="MAJOR FACILITATOR SUPERFAMILY (MFS) PROFILE DOMAIN-CONTAINING PROTEIN"/>
    <property type="match status" value="1"/>
</dbReference>
<evidence type="ECO:0000256" key="5">
    <source>
        <dbReference type="ARBA" id="ARBA00022989"/>
    </source>
</evidence>
<feature type="transmembrane region" description="Helical" evidence="9">
    <location>
        <begin position="237"/>
        <end position="258"/>
    </location>
</feature>
<feature type="transmembrane region" description="Helical" evidence="9">
    <location>
        <begin position="166"/>
        <end position="188"/>
    </location>
</feature>
<sequence>MSEQPQSDLHSEKQTSDEESQSPSAPNDVKSPAAPGLGWKFWVLFVTLCLSGFAVTMEGSIVVTALPTIARDLHTTNYVWVVNCYTLASAIFQPLVGWLAEAFGRKPLMLGSIMVFAVGSAMAGAANSLGLILAGRLIQGIGGGAIPLIAELIICDLVPLEQRPQMLGMVMATSCLGLVFGPIIGGVIVNHSTWRWIFFLNLPLAGVSLLCLFPVLGHRTSEQRRAATSLRATARRVDWVGNTLLPASSVAILLPLTMGGKMYPWDSARVITPLVLGFCGLVGFGVYEHYCPNPLIPLRLLSNGSAVSLQIQSLIQSMLIMWINYFLTIYFQAVLGVSPQQAGFDLMPTIVAMVVFSIVGGIAMSKLPPSWAVLNNMIAFVIMSIGLGCFTILTPSSVTAVHVVLQIIVAGGNGLLLATLLPNVQGQFDSEDMTAVTALFNFLRSFALVWGMTIPSIIFNQSVDRNLGLVPQELRPLLEGGGAYVRASNNFMQSFHGTTKEQILDLYELALRDTWWGAMAFALLGLLLVALQRPGKSSAPPAEDTQQTEGKKESAEA</sequence>
<feature type="transmembrane region" description="Helical" evidence="9">
    <location>
        <begin position="78"/>
        <end position="100"/>
    </location>
</feature>
<comment type="caution">
    <text evidence="11">The sequence shown here is derived from an EMBL/GenBank/DDBJ whole genome shotgun (WGS) entry which is preliminary data.</text>
</comment>
<dbReference type="EMBL" id="LHQR01000027">
    <property type="protein sequence ID" value="KXG51926.1"/>
    <property type="molecule type" value="Genomic_DNA"/>
</dbReference>
<dbReference type="PRINTS" id="PR01036">
    <property type="entry name" value="TCRTETB"/>
</dbReference>
<feature type="region of interest" description="Disordered" evidence="8">
    <location>
        <begin position="1"/>
        <end position="30"/>
    </location>
</feature>
<evidence type="ECO:0000256" key="2">
    <source>
        <dbReference type="ARBA" id="ARBA00008335"/>
    </source>
</evidence>
<feature type="region of interest" description="Disordered" evidence="8">
    <location>
        <begin position="535"/>
        <end position="557"/>
    </location>
</feature>
<feature type="transmembrane region" description="Helical" evidence="9">
    <location>
        <begin position="433"/>
        <end position="459"/>
    </location>
</feature>
<feature type="transmembrane region" description="Helical" evidence="9">
    <location>
        <begin position="311"/>
        <end position="334"/>
    </location>
</feature>
<protein>
    <submittedName>
        <fullName evidence="11">Major facilitator superfamily domain, general substrate transporter</fullName>
    </submittedName>
</protein>
<evidence type="ECO:0000256" key="8">
    <source>
        <dbReference type="SAM" id="MobiDB-lite"/>
    </source>
</evidence>
<keyword evidence="3" id="KW-0813">Transport</keyword>